<sequence>MPDSTAKNFAIPTTLANVNPAPIARGSAVATRALIRNTGAVMVFVGYAPEDVANSDGPGAGAFRIAPGDSDVFVMMPMQVLYAIGAGLGGRVS</sequence>
<protein>
    <submittedName>
        <fullName evidence="1">Uncharacterized protein</fullName>
    </submittedName>
</protein>
<reference evidence="1" key="1">
    <citation type="journal article" date="2015" name="Nature">
        <title>Complex archaea that bridge the gap between prokaryotes and eukaryotes.</title>
        <authorList>
            <person name="Spang A."/>
            <person name="Saw J.H."/>
            <person name="Jorgensen S.L."/>
            <person name="Zaremba-Niedzwiedzka K."/>
            <person name="Martijn J."/>
            <person name="Lind A.E."/>
            <person name="van Eijk R."/>
            <person name="Schleper C."/>
            <person name="Guy L."/>
            <person name="Ettema T.J."/>
        </authorList>
    </citation>
    <scope>NUCLEOTIDE SEQUENCE</scope>
</reference>
<gene>
    <name evidence="1" type="ORF">LCGC14_2036980</name>
</gene>
<evidence type="ECO:0000313" key="1">
    <source>
        <dbReference type="EMBL" id="KKL77232.1"/>
    </source>
</evidence>
<proteinExistence type="predicted"/>
<name>A0A0F9HQ14_9ZZZZ</name>
<accession>A0A0F9HQ14</accession>
<organism evidence="1">
    <name type="scientific">marine sediment metagenome</name>
    <dbReference type="NCBI Taxonomy" id="412755"/>
    <lineage>
        <taxon>unclassified sequences</taxon>
        <taxon>metagenomes</taxon>
        <taxon>ecological metagenomes</taxon>
    </lineage>
</organism>
<feature type="non-terminal residue" evidence="1">
    <location>
        <position position="93"/>
    </location>
</feature>
<dbReference type="AlphaFoldDB" id="A0A0F9HQ14"/>
<dbReference type="EMBL" id="LAZR01023813">
    <property type="protein sequence ID" value="KKL77232.1"/>
    <property type="molecule type" value="Genomic_DNA"/>
</dbReference>
<comment type="caution">
    <text evidence="1">The sequence shown here is derived from an EMBL/GenBank/DDBJ whole genome shotgun (WGS) entry which is preliminary data.</text>
</comment>